<dbReference type="RefSeq" id="WP_149777771.1">
    <property type="nucleotide sequence ID" value="NZ_FRCB01000001.1"/>
</dbReference>
<keyword evidence="2" id="KW-1185">Reference proteome</keyword>
<organism evidence="1 2">
    <name type="scientific">Roseovarius litoreus</name>
    <dbReference type="NCBI Taxonomy" id="1155722"/>
    <lineage>
        <taxon>Bacteria</taxon>
        <taxon>Pseudomonadati</taxon>
        <taxon>Pseudomonadota</taxon>
        <taxon>Alphaproteobacteria</taxon>
        <taxon>Rhodobacterales</taxon>
        <taxon>Roseobacteraceae</taxon>
        <taxon>Roseovarius</taxon>
    </lineage>
</organism>
<proteinExistence type="predicted"/>
<gene>
    <name evidence="1" type="ORF">SAMN05443432_101160</name>
</gene>
<dbReference type="EMBL" id="FRCB01000001">
    <property type="protein sequence ID" value="SHL33046.1"/>
    <property type="molecule type" value="Genomic_DNA"/>
</dbReference>
<accession>A0A1M6ZRG8</accession>
<protein>
    <recommendedName>
        <fullName evidence="3">DUF4399 domain-containing protein</fullName>
    </recommendedName>
</protein>
<sequence length="168" mass="17641">MPRSVILLATGLFLGVGLGFVLGAGTSPQETPDTMPSAAADIAHDHAAHDHGQDGSHDHKTLTEVGDAAPVLTLSIHPDGPQSRNLHIGVTGFTFDPKGVNGRHVPGHGHAHVYVNGVKMPRAYSPWVQLLALPKGTHAIRVTLNANDHSQLARNGQPIEATIPVVID</sequence>
<reference evidence="1 2" key="1">
    <citation type="submission" date="2016-11" db="EMBL/GenBank/DDBJ databases">
        <authorList>
            <person name="Varghese N."/>
            <person name="Submissions S."/>
        </authorList>
    </citation>
    <scope>NUCLEOTIDE SEQUENCE [LARGE SCALE GENOMIC DNA]</scope>
    <source>
        <strain evidence="1 2">DSM 28249</strain>
    </source>
</reference>
<name>A0A1M6ZRG8_9RHOB</name>
<evidence type="ECO:0000313" key="1">
    <source>
        <dbReference type="EMBL" id="SHL33046.1"/>
    </source>
</evidence>
<evidence type="ECO:0000313" key="2">
    <source>
        <dbReference type="Proteomes" id="UP000322545"/>
    </source>
</evidence>
<dbReference type="Proteomes" id="UP000322545">
    <property type="component" value="Unassembled WGS sequence"/>
</dbReference>
<evidence type="ECO:0008006" key="3">
    <source>
        <dbReference type="Google" id="ProtNLM"/>
    </source>
</evidence>
<dbReference type="AlphaFoldDB" id="A0A1M6ZRG8"/>